<keyword evidence="1" id="KW-0378">Hydrolase</keyword>
<proteinExistence type="predicted"/>
<accession>A0A918JZW5</accession>
<dbReference type="InterPro" id="IPR041492">
    <property type="entry name" value="HAD_2"/>
</dbReference>
<dbReference type="SUPFAM" id="SSF56784">
    <property type="entry name" value="HAD-like"/>
    <property type="match status" value="1"/>
</dbReference>
<sequence length="213" mass="23179">MHLIMFDIDGTLVQSYDFDTQCFAQAVETVLGTRIDTDWGNYTDVTDSGILSSILDELSMTESDRTIVAQDVKDTFIHLVEKHIETHPVAEIPGAARFINLLAARPDTALAFATGGWRETALLKLAAAGIDPGDIPIASASDHHRRVDIMKTAATIAGGEPYDSITYIGDGPWDKSASAYLGYRFILVGNRVAHTPSIPNFSETDAVLELLRL</sequence>
<gene>
    <name evidence="1" type="ORF">GCM10007392_01140</name>
</gene>
<dbReference type="EMBL" id="BMXR01000001">
    <property type="protein sequence ID" value="GGX38704.1"/>
    <property type="molecule type" value="Genomic_DNA"/>
</dbReference>
<name>A0A918JZW5_9GAMM</name>
<dbReference type="Gene3D" id="1.10.150.240">
    <property type="entry name" value="Putative phosphatase, domain 2"/>
    <property type="match status" value="1"/>
</dbReference>
<keyword evidence="2" id="KW-1185">Reference proteome</keyword>
<protein>
    <submittedName>
        <fullName evidence="1">Hydrolase</fullName>
    </submittedName>
</protein>
<organism evidence="1 2">
    <name type="scientific">Saccharospirillum salsuginis</name>
    <dbReference type="NCBI Taxonomy" id="418750"/>
    <lineage>
        <taxon>Bacteria</taxon>
        <taxon>Pseudomonadati</taxon>
        <taxon>Pseudomonadota</taxon>
        <taxon>Gammaproteobacteria</taxon>
        <taxon>Oceanospirillales</taxon>
        <taxon>Saccharospirillaceae</taxon>
        <taxon>Saccharospirillum</taxon>
    </lineage>
</organism>
<dbReference type="SFLD" id="SFLDG01129">
    <property type="entry name" value="C1.5:_HAD__Beta-PGM__Phosphata"/>
    <property type="match status" value="1"/>
</dbReference>
<reference evidence="1" key="2">
    <citation type="submission" date="2020-09" db="EMBL/GenBank/DDBJ databases">
        <authorList>
            <person name="Sun Q."/>
            <person name="Kim S."/>
        </authorList>
    </citation>
    <scope>NUCLEOTIDE SEQUENCE</scope>
    <source>
        <strain evidence="1">KCTC 22169</strain>
    </source>
</reference>
<dbReference type="Proteomes" id="UP000626148">
    <property type="component" value="Unassembled WGS sequence"/>
</dbReference>
<dbReference type="AlphaFoldDB" id="A0A918JZW5"/>
<evidence type="ECO:0000313" key="2">
    <source>
        <dbReference type="Proteomes" id="UP000626148"/>
    </source>
</evidence>
<dbReference type="GO" id="GO:0016787">
    <property type="term" value="F:hydrolase activity"/>
    <property type="evidence" value="ECO:0007669"/>
    <property type="project" value="UniProtKB-KW"/>
</dbReference>
<dbReference type="Pfam" id="PF13419">
    <property type="entry name" value="HAD_2"/>
    <property type="match status" value="1"/>
</dbReference>
<comment type="caution">
    <text evidence="1">The sequence shown here is derived from an EMBL/GenBank/DDBJ whole genome shotgun (WGS) entry which is preliminary data.</text>
</comment>
<dbReference type="Gene3D" id="3.40.50.1000">
    <property type="entry name" value="HAD superfamily/HAD-like"/>
    <property type="match status" value="1"/>
</dbReference>
<reference evidence="1" key="1">
    <citation type="journal article" date="2014" name="Int. J. Syst. Evol. Microbiol.">
        <title>Complete genome sequence of Corynebacterium casei LMG S-19264T (=DSM 44701T), isolated from a smear-ripened cheese.</title>
        <authorList>
            <consortium name="US DOE Joint Genome Institute (JGI-PGF)"/>
            <person name="Walter F."/>
            <person name="Albersmeier A."/>
            <person name="Kalinowski J."/>
            <person name="Ruckert C."/>
        </authorList>
    </citation>
    <scope>NUCLEOTIDE SEQUENCE</scope>
    <source>
        <strain evidence="1">KCTC 22169</strain>
    </source>
</reference>
<dbReference type="InterPro" id="IPR036412">
    <property type="entry name" value="HAD-like_sf"/>
</dbReference>
<dbReference type="InterPro" id="IPR023198">
    <property type="entry name" value="PGP-like_dom2"/>
</dbReference>
<dbReference type="InterPro" id="IPR023214">
    <property type="entry name" value="HAD_sf"/>
</dbReference>
<dbReference type="SFLD" id="SFLDS00003">
    <property type="entry name" value="Haloacid_Dehalogenase"/>
    <property type="match status" value="1"/>
</dbReference>
<evidence type="ECO:0000313" key="1">
    <source>
        <dbReference type="EMBL" id="GGX38704.1"/>
    </source>
</evidence>